<feature type="binding site" evidence="3">
    <location>
        <position position="371"/>
    </location>
    <ligand>
        <name>ATP</name>
        <dbReference type="ChEBI" id="CHEBI:30616"/>
    </ligand>
</feature>
<comment type="caution">
    <text evidence="6">The sequence shown here is derived from an EMBL/GenBank/DDBJ whole genome shotgun (WGS) entry which is preliminary data.</text>
</comment>
<sequence length="629" mass="71131">MSRFLSRFFVEPGDRSALFVKKDEQAKKEESASTGAADQRRRLTARSSGTPGMSPREDSSRPSASLCTPKNGDNYNVEESSRTSAYDPSPGTGFFTLSSHGQAYHTRMNFIERLYPDAYSFICSPDNLDASNLTPSTPRRTDLKMDRRDAFSLSDTSSVTRSSASYSSDVRDRRRELRVSMWKMMSFDAPDRDEVAAPLKLQKTHKSMTHLECLVNCLSGALVKHQSNGVRHTNLIWVDKFLQTLSFNEDRRTRRIAVEDIDEIKSSGSTELKIRAEDQKLVFQFQSKDFCDSFFTGLSLLVSRDCTVKYNARDLHDLASYNPFLDNYNKKPVYKKKVFGDYVLLKGIGRGAFGKVYVALHTKERLFYAVKAVKRKVQLSQDFRMKAFGDSFQISKSSGSNERETKVMQIIDHKNVVSLIDIMEDEERHRLLIVCELMPNGALMSTDDLRTVSPMGDGVLVRKVFMDALSGLEYLHKNNIVHRDIKPDNLLTQPDGLVKLSDFGTSKIYEDDVQTGKETAVGTPAFCAPEHCASMYAPPPEGTSYTSDIWSLGATLFFLVFGKLPFQRRNVFETYDAICREELKFPETPKVSGELKEVINSMMRKQPGKRANVDALKNCKWLQESSRGS</sequence>
<gene>
    <name evidence="6" type="ORF">NDN08_006069</name>
</gene>
<dbReference type="PROSITE" id="PS50890">
    <property type="entry name" value="PUA"/>
    <property type="match status" value="1"/>
</dbReference>
<dbReference type="PANTHER" id="PTHR24346">
    <property type="entry name" value="MAP/MICROTUBULE AFFINITY-REGULATING KINASE"/>
    <property type="match status" value="1"/>
</dbReference>
<accession>A0AAV8UJR6</accession>
<dbReference type="InterPro" id="IPR011009">
    <property type="entry name" value="Kinase-like_dom_sf"/>
</dbReference>
<dbReference type="InterPro" id="IPR017441">
    <property type="entry name" value="Protein_kinase_ATP_BS"/>
</dbReference>
<dbReference type="InterPro" id="IPR008271">
    <property type="entry name" value="Ser/Thr_kinase_AS"/>
</dbReference>
<evidence type="ECO:0000259" key="5">
    <source>
        <dbReference type="PROSITE" id="PS50011"/>
    </source>
</evidence>
<keyword evidence="2 3" id="KW-0067">ATP-binding</keyword>
<dbReference type="GO" id="GO:0005737">
    <property type="term" value="C:cytoplasm"/>
    <property type="evidence" value="ECO:0007669"/>
    <property type="project" value="TreeGrafter"/>
</dbReference>
<dbReference type="SUPFAM" id="SSF56112">
    <property type="entry name" value="Protein kinase-like (PK-like)"/>
    <property type="match status" value="1"/>
</dbReference>
<feature type="compositionally biased region" description="Basic and acidic residues" evidence="4">
    <location>
        <begin position="21"/>
        <end position="31"/>
    </location>
</feature>
<dbReference type="Gene3D" id="1.10.510.10">
    <property type="entry name" value="Transferase(Phosphotransferase) domain 1"/>
    <property type="match status" value="1"/>
</dbReference>
<protein>
    <recommendedName>
        <fullName evidence="5">Protein kinase domain-containing protein</fullName>
    </recommendedName>
</protein>
<dbReference type="Proteomes" id="UP001157974">
    <property type="component" value="Unassembled WGS sequence"/>
</dbReference>
<evidence type="ECO:0000256" key="3">
    <source>
        <dbReference type="PROSITE-ProRule" id="PRU10141"/>
    </source>
</evidence>
<organism evidence="6 7">
    <name type="scientific">Rhodosorus marinus</name>
    <dbReference type="NCBI Taxonomy" id="101924"/>
    <lineage>
        <taxon>Eukaryota</taxon>
        <taxon>Rhodophyta</taxon>
        <taxon>Stylonematophyceae</taxon>
        <taxon>Stylonematales</taxon>
        <taxon>Stylonemataceae</taxon>
        <taxon>Rhodosorus</taxon>
    </lineage>
</organism>
<reference evidence="6 7" key="1">
    <citation type="journal article" date="2023" name="Nat. Commun.">
        <title>Origin of minicircular mitochondrial genomes in red algae.</title>
        <authorList>
            <person name="Lee Y."/>
            <person name="Cho C.H."/>
            <person name="Lee Y.M."/>
            <person name="Park S.I."/>
            <person name="Yang J.H."/>
            <person name="West J.A."/>
            <person name="Bhattacharya D."/>
            <person name="Yoon H.S."/>
        </authorList>
    </citation>
    <scope>NUCLEOTIDE SEQUENCE [LARGE SCALE GENOMIC DNA]</scope>
    <source>
        <strain evidence="6 7">CCMP1338</strain>
        <tissue evidence="6">Whole cell</tissue>
    </source>
</reference>
<dbReference type="PANTHER" id="PTHR24346:SF77">
    <property type="entry name" value="SERINE THREONINE PROTEIN KINASE"/>
    <property type="match status" value="1"/>
</dbReference>
<feature type="region of interest" description="Disordered" evidence="4">
    <location>
        <begin position="21"/>
        <end position="88"/>
    </location>
</feature>
<dbReference type="Pfam" id="PF00069">
    <property type="entry name" value="Pkinase"/>
    <property type="match status" value="1"/>
</dbReference>
<dbReference type="PROSITE" id="PS00108">
    <property type="entry name" value="PROTEIN_KINASE_ST"/>
    <property type="match status" value="1"/>
</dbReference>
<feature type="region of interest" description="Disordered" evidence="4">
    <location>
        <begin position="130"/>
        <end position="149"/>
    </location>
</feature>
<dbReference type="PROSITE" id="PS00107">
    <property type="entry name" value="PROTEIN_KINASE_ATP"/>
    <property type="match status" value="1"/>
</dbReference>
<dbReference type="InterPro" id="IPR000719">
    <property type="entry name" value="Prot_kinase_dom"/>
</dbReference>
<feature type="compositionally biased region" description="Basic and acidic residues" evidence="4">
    <location>
        <begin position="139"/>
        <end position="149"/>
    </location>
</feature>
<keyword evidence="7" id="KW-1185">Reference proteome</keyword>
<name>A0AAV8UJR6_9RHOD</name>
<dbReference type="AlphaFoldDB" id="A0AAV8UJR6"/>
<evidence type="ECO:0000256" key="1">
    <source>
        <dbReference type="ARBA" id="ARBA00022741"/>
    </source>
</evidence>
<evidence type="ECO:0000256" key="4">
    <source>
        <dbReference type="SAM" id="MobiDB-lite"/>
    </source>
</evidence>
<proteinExistence type="predicted"/>
<evidence type="ECO:0000313" key="7">
    <source>
        <dbReference type="Proteomes" id="UP001157974"/>
    </source>
</evidence>
<evidence type="ECO:0000313" key="6">
    <source>
        <dbReference type="EMBL" id="KAJ8902749.1"/>
    </source>
</evidence>
<dbReference type="SMART" id="SM00220">
    <property type="entry name" value="S_TKc"/>
    <property type="match status" value="1"/>
</dbReference>
<feature type="domain" description="Protein kinase" evidence="5">
    <location>
        <begin position="342"/>
        <end position="622"/>
    </location>
</feature>
<feature type="compositionally biased region" description="Polar residues" evidence="4">
    <location>
        <begin position="61"/>
        <end position="86"/>
    </location>
</feature>
<dbReference type="CDD" id="cd14008">
    <property type="entry name" value="STKc_LKB1_CaMKK"/>
    <property type="match status" value="1"/>
</dbReference>
<evidence type="ECO:0000256" key="2">
    <source>
        <dbReference type="ARBA" id="ARBA00022840"/>
    </source>
</evidence>
<dbReference type="GO" id="GO:0035556">
    <property type="term" value="P:intracellular signal transduction"/>
    <property type="evidence" value="ECO:0007669"/>
    <property type="project" value="TreeGrafter"/>
</dbReference>
<dbReference type="EMBL" id="JAMWBK010000008">
    <property type="protein sequence ID" value="KAJ8902749.1"/>
    <property type="molecule type" value="Genomic_DNA"/>
</dbReference>
<dbReference type="PROSITE" id="PS50011">
    <property type="entry name" value="PROTEIN_KINASE_DOM"/>
    <property type="match status" value="1"/>
</dbReference>
<dbReference type="GO" id="GO:0004674">
    <property type="term" value="F:protein serine/threonine kinase activity"/>
    <property type="evidence" value="ECO:0007669"/>
    <property type="project" value="TreeGrafter"/>
</dbReference>
<dbReference type="GO" id="GO:0005524">
    <property type="term" value="F:ATP binding"/>
    <property type="evidence" value="ECO:0007669"/>
    <property type="project" value="UniProtKB-UniRule"/>
</dbReference>
<keyword evidence="1 3" id="KW-0547">Nucleotide-binding</keyword>